<sequence>MQGVAKEQKIRSWQLFSFFTAFVHRDWIAREREREGGREENERKGECRWKVEQDTCMTKEHLRQLNIYNLKDDLAASLKPIISNCAMLAFDS</sequence>
<dbReference type="EMBL" id="JYDR01000019">
    <property type="protein sequence ID" value="KRY75219.1"/>
    <property type="molecule type" value="Genomic_DNA"/>
</dbReference>
<protein>
    <submittedName>
        <fullName evidence="1">Uncharacterized protein</fullName>
    </submittedName>
</protein>
<gene>
    <name evidence="1" type="ORF">T4A_6401</name>
</gene>
<evidence type="ECO:0000313" key="2">
    <source>
        <dbReference type="Proteomes" id="UP000054632"/>
    </source>
</evidence>
<dbReference type="Proteomes" id="UP000054632">
    <property type="component" value="Unassembled WGS sequence"/>
</dbReference>
<proteinExistence type="predicted"/>
<organism evidence="1 2">
    <name type="scientific">Trichinella pseudospiralis</name>
    <name type="common">Parasitic roundworm</name>
    <dbReference type="NCBI Taxonomy" id="6337"/>
    <lineage>
        <taxon>Eukaryota</taxon>
        <taxon>Metazoa</taxon>
        <taxon>Ecdysozoa</taxon>
        <taxon>Nematoda</taxon>
        <taxon>Enoplea</taxon>
        <taxon>Dorylaimia</taxon>
        <taxon>Trichinellida</taxon>
        <taxon>Trichinellidae</taxon>
        <taxon>Trichinella</taxon>
    </lineage>
</organism>
<reference evidence="1 2" key="1">
    <citation type="submission" date="2015-01" db="EMBL/GenBank/DDBJ databases">
        <title>Evolution of Trichinella species and genotypes.</title>
        <authorList>
            <person name="Korhonen P.K."/>
            <person name="Edoardo P."/>
            <person name="Giuseppe L.R."/>
            <person name="Gasser R.B."/>
        </authorList>
    </citation>
    <scope>NUCLEOTIDE SEQUENCE [LARGE SCALE GENOMIC DNA]</scope>
    <source>
        <strain evidence="1">ISS13</strain>
    </source>
</reference>
<accession>A0A0V1EQ88</accession>
<name>A0A0V1EQ88_TRIPS</name>
<dbReference type="AlphaFoldDB" id="A0A0V1EQ88"/>
<comment type="caution">
    <text evidence="1">The sequence shown here is derived from an EMBL/GenBank/DDBJ whole genome shotgun (WGS) entry which is preliminary data.</text>
</comment>
<evidence type="ECO:0000313" key="1">
    <source>
        <dbReference type="EMBL" id="KRY75219.1"/>
    </source>
</evidence>